<evidence type="ECO:0008006" key="3">
    <source>
        <dbReference type="Google" id="ProtNLM"/>
    </source>
</evidence>
<organism evidence="1 2">
    <name type="scientific">Candidatus Staskawiczbacteria bacterium RIFCSPLOWO2_01_FULL_38_12b</name>
    <dbReference type="NCBI Taxonomy" id="1802214"/>
    <lineage>
        <taxon>Bacteria</taxon>
        <taxon>Candidatus Staskawicziibacteriota</taxon>
    </lineage>
</organism>
<dbReference type="EMBL" id="MHPA01000028">
    <property type="protein sequence ID" value="OGZ72274.1"/>
    <property type="molecule type" value="Genomic_DNA"/>
</dbReference>
<dbReference type="SUPFAM" id="SSF81606">
    <property type="entry name" value="PP2C-like"/>
    <property type="match status" value="1"/>
</dbReference>
<dbReference type="STRING" id="1802214.A2908_04000"/>
<sequence>MKFSAVPFYRPPSNESACREDGHFIDEKAGIVVVTDGVSEPYVGKPCDYGLGRSGGTVVSTIICNAVSGAKTPCDLLELLLEANTAVFHQHASMGRDPARQAVAGACVAACQISEHEATFVVVGDAGVLWKDQEGSHFLTNFNTAAHVLEEAGNEFFEACKHYAAMVGAQPWGLYRPFFDAKQFYRANRHTEDCDGYHIPGRNGGHGMVNGNPAVQSCWTVKCINPSKVKWILLLTDGLLWRDFRPENHQEVADAFNRGGLDALVKLRDGRDNQPHIQAKGWPEATAIVLMPK</sequence>
<proteinExistence type="predicted"/>
<comment type="caution">
    <text evidence="1">The sequence shown here is derived from an EMBL/GenBank/DDBJ whole genome shotgun (WGS) entry which is preliminary data.</text>
</comment>
<accession>A0A1G2IC39</accession>
<evidence type="ECO:0000313" key="2">
    <source>
        <dbReference type="Proteomes" id="UP000176774"/>
    </source>
</evidence>
<gene>
    <name evidence="1" type="ORF">A2908_04000</name>
</gene>
<dbReference type="InterPro" id="IPR036457">
    <property type="entry name" value="PPM-type-like_dom_sf"/>
</dbReference>
<protein>
    <recommendedName>
        <fullName evidence="3">PPM-type phosphatase domain-containing protein</fullName>
    </recommendedName>
</protein>
<dbReference type="Proteomes" id="UP000176774">
    <property type="component" value="Unassembled WGS sequence"/>
</dbReference>
<evidence type="ECO:0000313" key="1">
    <source>
        <dbReference type="EMBL" id="OGZ72274.1"/>
    </source>
</evidence>
<name>A0A1G2IC39_9BACT</name>
<reference evidence="1 2" key="1">
    <citation type="journal article" date="2016" name="Nat. Commun.">
        <title>Thousands of microbial genomes shed light on interconnected biogeochemical processes in an aquifer system.</title>
        <authorList>
            <person name="Anantharaman K."/>
            <person name="Brown C.T."/>
            <person name="Hug L.A."/>
            <person name="Sharon I."/>
            <person name="Castelle C.J."/>
            <person name="Probst A.J."/>
            <person name="Thomas B.C."/>
            <person name="Singh A."/>
            <person name="Wilkins M.J."/>
            <person name="Karaoz U."/>
            <person name="Brodie E.L."/>
            <person name="Williams K.H."/>
            <person name="Hubbard S.S."/>
            <person name="Banfield J.F."/>
        </authorList>
    </citation>
    <scope>NUCLEOTIDE SEQUENCE [LARGE SCALE GENOMIC DNA]</scope>
</reference>
<dbReference type="AlphaFoldDB" id="A0A1G2IC39"/>
<dbReference type="Gene3D" id="3.60.40.10">
    <property type="entry name" value="PPM-type phosphatase domain"/>
    <property type="match status" value="1"/>
</dbReference>